<keyword evidence="2" id="KW-1185">Reference proteome</keyword>
<evidence type="ECO:0000313" key="1">
    <source>
        <dbReference type="EMBL" id="KAI0061842.1"/>
    </source>
</evidence>
<comment type="caution">
    <text evidence="1">The sequence shown here is derived from an EMBL/GenBank/DDBJ whole genome shotgun (WGS) entry which is preliminary data.</text>
</comment>
<proteinExistence type="predicted"/>
<protein>
    <submittedName>
        <fullName evidence="1">Uncharacterized protein</fullName>
    </submittedName>
</protein>
<gene>
    <name evidence="1" type="ORF">BV25DRAFT_1826127</name>
</gene>
<accession>A0ACB8T0E8</accession>
<name>A0ACB8T0E8_9AGAM</name>
<dbReference type="EMBL" id="MU277210">
    <property type="protein sequence ID" value="KAI0061842.1"/>
    <property type="molecule type" value="Genomic_DNA"/>
</dbReference>
<reference evidence="1" key="2">
    <citation type="journal article" date="2022" name="New Phytol.">
        <title>Evolutionary transition to the ectomycorrhizal habit in the genomes of a hyperdiverse lineage of mushroom-forming fungi.</title>
        <authorList>
            <person name="Looney B."/>
            <person name="Miyauchi S."/>
            <person name="Morin E."/>
            <person name="Drula E."/>
            <person name="Courty P.E."/>
            <person name="Kohler A."/>
            <person name="Kuo A."/>
            <person name="LaButti K."/>
            <person name="Pangilinan J."/>
            <person name="Lipzen A."/>
            <person name="Riley R."/>
            <person name="Andreopoulos W."/>
            <person name="He G."/>
            <person name="Johnson J."/>
            <person name="Nolan M."/>
            <person name="Tritt A."/>
            <person name="Barry K.W."/>
            <person name="Grigoriev I.V."/>
            <person name="Nagy L.G."/>
            <person name="Hibbett D."/>
            <person name="Henrissat B."/>
            <person name="Matheny P.B."/>
            <person name="Labbe J."/>
            <person name="Martin F.M."/>
        </authorList>
    </citation>
    <scope>NUCLEOTIDE SEQUENCE</scope>
    <source>
        <strain evidence="1">HHB10654</strain>
    </source>
</reference>
<evidence type="ECO:0000313" key="2">
    <source>
        <dbReference type="Proteomes" id="UP000814140"/>
    </source>
</evidence>
<organism evidence="1 2">
    <name type="scientific">Artomyces pyxidatus</name>
    <dbReference type="NCBI Taxonomy" id="48021"/>
    <lineage>
        <taxon>Eukaryota</taxon>
        <taxon>Fungi</taxon>
        <taxon>Dikarya</taxon>
        <taxon>Basidiomycota</taxon>
        <taxon>Agaricomycotina</taxon>
        <taxon>Agaricomycetes</taxon>
        <taxon>Russulales</taxon>
        <taxon>Auriscalpiaceae</taxon>
        <taxon>Artomyces</taxon>
    </lineage>
</organism>
<dbReference type="Proteomes" id="UP000814140">
    <property type="component" value="Unassembled WGS sequence"/>
</dbReference>
<reference evidence="1" key="1">
    <citation type="submission" date="2021-03" db="EMBL/GenBank/DDBJ databases">
        <authorList>
            <consortium name="DOE Joint Genome Institute"/>
            <person name="Ahrendt S."/>
            <person name="Looney B.P."/>
            <person name="Miyauchi S."/>
            <person name="Morin E."/>
            <person name="Drula E."/>
            <person name="Courty P.E."/>
            <person name="Chicoki N."/>
            <person name="Fauchery L."/>
            <person name="Kohler A."/>
            <person name="Kuo A."/>
            <person name="Labutti K."/>
            <person name="Pangilinan J."/>
            <person name="Lipzen A."/>
            <person name="Riley R."/>
            <person name="Andreopoulos W."/>
            <person name="He G."/>
            <person name="Johnson J."/>
            <person name="Barry K.W."/>
            <person name="Grigoriev I.V."/>
            <person name="Nagy L."/>
            <person name="Hibbett D."/>
            <person name="Henrissat B."/>
            <person name="Matheny P.B."/>
            <person name="Labbe J."/>
            <person name="Martin F."/>
        </authorList>
    </citation>
    <scope>NUCLEOTIDE SEQUENCE</scope>
    <source>
        <strain evidence="1">HHB10654</strain>
    </source>
</reference>
<sequence length="239" mass="26094">MELPSFAELVKSLGLDRYGRPILPQPGSENVHAPDPESPTLSASKPITTTPRRPPAAAARRAARPCQSSAARTAQGPPTAWRHSRPDSPQLNFKPGSSLAIVEESEMWGPPGAFRWHPRPLLELFDLPPEGISTSHGMPIAYFARPVPVGVPTASVRLAYAGVPSDWVMPGPEPRGIRHPRIMRVEAISDAVLDANKGWRGRVHWHAFPVWIEKPTDDSLQSYTSKATSSDIVDEIDSD</sequence>